<dbReference type="Proteomes" id="UP000054560">
    <property type="component" value="Unassembled WGS sequence"/>
</dbReference>
<feature type="region of interest" description="Disordered" evidence="1">
    <location>
        <begin position="110"/>
        <end position="159"/>
    </location>
</feature>
<evidence type="ECO:0000313" key="2">
    <source>
        <dbReference type="EMBL" id="KNC70127.1"/>
    </source>
</evidence>
<protein>
    <submittedName>
        <fullName evidence="2">Uncharacterized protein</fullName>
    </submittedName>
</protein>
<keyword evidence="3" id="KW-1185">Reference proteome</keyword>
<dbReference type="GeneID" id="25917852"/>
<feature type="region of interest" description="Disordered" evidence="1">
    <location>
        <begin position="1"/>
        <end position="25"/>
    </location>
</feature>
<feature type="compositionally biased region" description="Basic and acidic residues" evidence="1">
    <location>
        <begin position="7"/>
        <end position="22"/>
    </location>
</feature>
<proteinExistence type="predicted"/>
<evidence type="ECO:0000256" key="1">
    <source>
        <dbReference type="SAM" id="MobiDB-lite"/>
    </source>
</evidence>
<feature type="compositionally biased region" description="Low complexity" evidence="1">
    <location>
        <begin position="58"/>
        <end position="74"/>
    </location>
</feature>
<dbReference type="EMBL" id="KQ252069">
    <property type="protein sequence ID" value="KNC70127.1"/>
    <property type="molecule type" value="Genomic_DNA"/>
</dbReference>
<name>A0A0L0F0A2_9EUKA</name>
<accession>A0A0L0F0A2</accession>
<gene>
    <name evidence="2" type="ORF">SARC_17348</name>
</gene>
<reference evidence="2 3" key="1">
    <citation type="submission" date="2011-02" db="EMBL/GenBank/DDBJ databases">
        <title>The Genome Sequence of Sphaeroforma arctica JP610.</title>
        <authorList>
            <consortium name="The Broad Institute Genome Sequencing Platform"/>
            <person name="Russ C."/>
            <person name="Cuomo C."/>
            <person name="Young S.K."/>
            <person name="Zeng Q."/>
            <person name="Gargeya S."/>
            <person name="Alvarado L."/>
            <person name="Berlin A."/>
            <person name="Chapman S.B."/>
            <person name="Chen Z."/>
            <person name="Freedman E."/>
            <person name="Gellesch M."/>
            <person name="Goldberg J."/>
            <person name="Griggs A."/>
            <person name="Gujja S."/>
            <person name="Heilman E."/>
            <person name="Heiman D."/>
            <person name="Howarth C."/>
            <person name="Mehta T."/>
            <person name="Neiman D."/>
            <person name="Pearson M."/>
            <person name="Roberts A."/>
            <person name="Saif S."/>
            <person name="Shea T."/>
            <person name="Shenoy N."/>
            <person name="Sisk P."/>
            <person name="Stolte C."/>
            <person name="Sykes S."/>
            <person name="White J."/>
            <person name="Yandava C."/>
            <person name="Burger G."/>
            <person name="Gray M.W."/>
            <person name="Holland P.W.H."/>
            <person name="King N."/>
            <person name="Lang F.B.F."/>
            <person name="Roger A.J."/>
            <person name="Ruiz-Trillo I."/>
            <person name="Haas B."/>
            <person name="Nusbaum C."/>
            <person name="Birren B."/>
        </authorList>
    </citation>
    <scope>NUCLEOTIDE SEQUENCE [LARGE SCALE GENOMIC DNA]</scope>
    <source>
        <strain evidence="2 3">JP610</strain>
    </source>
</reference>
<feature type="non-terminal residue" evidence="2">
    <location>
        <position position="1"/>
    </location>
</feature>
<organism evidence="2 3">
    <name type="scientific">Sphaeroforma arctica JP610</name>
    <dbReference type="NCBI Taxonomy" id="667725"/>
    <lineage>
        <taxon>Eukaryota</taxon>
        <taxon>Ichthyosporea</taxon>
        <taxon>Ichthyophonida</taxon>
        <taxon>Sphaeroforma</taxon>
    </lineage>
</organism>
<feature type="compositionally biased region" description="Polar residues" evidence="1">
    <location>
        <begin position="40"/>
        <end position="57"/>
    </location>
</feature>
<dbReference type="RefSeq" id="XP_014144029.1">
    <property type="nucleotide sequence ID" value="XM_014288554.1"/>
</dbReference>
<dbReference type="AlphaFoldDB" id="A0A0L0F0A2"/>
<evidence type="ECO:0000313" key="3">
    <source>
        <dbReference type="Proteomes" id="UP000054560"/>
    </source>
</evidence>
<sequence>ATAESPCRCDKDYDGPESEYRYGSDGVQTFSKRIEDGINVAQSTSKRTQAGASSTGANDSTNINTSTSTSLTDDPGLAAVVDTGMRGLEWFVARELALLGIAPHLAYADTLDPKDTSSPGDTQRVGGSSKGTTDGTAETDAGDPKNRTKGAAIPGVESGLGSGVEAGVVHSATGLGYGCHGDDVIASEIRFLQNELRQQHAYNERCKEK</sequence>
<feature type="region of interest" description="Disordered" evidence="1">
    <location>
        <begin position="38"/>
        <end position="76"/>
    </location>
</feature>